<evidence type="ECO:0000313" key="1">
    <source>
        <dbReference type="EMBL" id="MBS6622470.1"/>
    </source>
</evidence>
<dbReference type="EMBL" id="JAGZYH010000036">
    <property type="protein sequence ID" value="MBS6622470.1"/>
    <property type="molecule type" value="Genomic_DNA"/>
</dbReference>
<dbReference type="Pfam" id="PF05489">
    <property type="entry name" value="Phage_tail_X"/>
    <property type="match status" value="1"/>
</dbReference>
<dbReference type="Proteomes" id="UP000811365">
    <property type="component" value="Unassembled WGS sequence"/>
</dbReference>
<dbReference type="InterPro" id="IPR018392">
    <property type="entry name" value="LysM"/>
</dbReference>
<dbReference type="AlphaFoldDB" id="A0A9E1LZ60"/>
<evidence type="ECO:0000313" key="2">
    <source>
        <dbReference type="Proteomes" id="UP000811365"/>
    </source>
</evidence>
<gene>
    <name evidence="1" type="ORF">KH315_09975</name>
</gene>
<proteinExistence type="predicted"/>
<dbReference type="CDD" id="cd00118">
    <property type="entry name" value="LysM"/>
    <property type="match status" value="1"/>
</dbReference>
<sequence>MAYTTKSGDTWDGIAKSVYGDELKADVLMAANREYIEIYRFDSGVELVTPDIEEEVAANDNLPPWKR</sequence>
<dbReference type="InterPro" id="IPR008861">
    <property type="entry name" value="GpX-like"/>
</dbReference>
<comment type="caution">
    <text evidence="1">The sequence shown here is derived from an EMBL/GenBank/DDBJ whole genome shotgun (WGS) entry which is preliminary data.</text>
</comment>
<reference evidence="1" key="1">
    <citation type="submission" date="2021-02" db="EMBL/GenBank/DDBJ databases">
        <title>Infant gut strain persistence is associated with maternal origin, phylogeny, and functional potential including surface adhesion and iron acquisition.</title>
        <authorList>
            <person name="Lou Y.C."/>
        </authorList>
    </citation>
    <scope>NUCLEOTIDE SEQUENCE</scope>
    <source>
        <strain evidence="1">L2_039_000G1_dasL2_039_000G1_maxbin2.maxbin.077</strain>
    </source>
</reference>
<accession>A0A9E1LZ60</accession>
<name>A0A9E1LZ60_9FIRM</name>
<protein>
    <submittedName>
        <fullName evidence="1">Tail protein X</fullName>
    </submittedName>
</protein>
<organism evidence="1 2">
    <name type="scientific">Faecalibacterium prausnitzii</name>
    <dbReference type="NCBI Taxonomy" id="853"/>
    <lineage>
        <taxon>Bacteria</taxon>
        <taxon>Bacillati</taxon>
        <taxon>Bacillota</taxon>
        <taxon>Clostridia</taxon>
        <taxon>Eubacteriales</taxon>
        <taxon>Oscillospiraceae</taxon>
        <taxon>Faecalibacterium</taxon>
    </lineage>
</organism>